<proteinExistence type="predicted"/>
<dbReference type="EMBL" id="CAFBMQ010000213">
    <property type="protein sequence ID" value="CAB4919917.1"/>
    <property type="molecule type" value="Genomic_DNA"/>
</dbReference>
<name>A0A6J7HFV0_9ZZZZ</name>
<feature type="compositionally biased region" description="Basic and acidic residues" evidence="1">
    <location>
        <begin position="25"/>
        <end position="55"/>
    </location>
</feature>
<dbReference type="AlphaFoldDB" id="A0A6J7HFV0"/>
<gene>
    <name evidence="2" type="ORF">UFOPK3609_01335</name>
</gene>
<evidence type="ECO:0000256" key="1">
    <source>
        <dbReference type="SAM" id="MobiDB-lite"/>
    </source>
</evidence>
<organism evidence="2">
    <name type="scientific">freshwater metagenome</name>
    <dbReference type="NCBI Taxonomy" id="449393"/>
    <lineage>
        <taxon>unclassified sequences</taxon>
        <taxon>metagenomes</taxon>
        <taxon>ecological metagenomes</taxon>
    </lineage>
</organism>
<accession>A0A6J7HFV0</accession>
<sequence>MVGRGHEPVQVLQDLRQRHRPLVHLQREGRLGLQRDRRQHPERPQADPGRGEHLGLDGGRAVQDRAVGGHQLQGAHLGGQPAEPRAGAVRAGGQRPRHGLPVDVAEVGQRPALPGEHRVEPVQRHPGLHGHQAVGGQVDEVGVPVQHQLHLLGPANAGERVPAADRPHPATGDRGLVQHRGDLTGGARPPDVDAVGPLVARPVPPPHARGRCPAASGGSSTPVIGRVAPAPRRRPAPGSRGPGRRSRRPGSGRRSGRTSGRG</sequence>
<feature type="region of interest" description="Disordered" evidence="1">
    <location>
        <begin position="72"/>
        <end position="100"/>
    </location>
</feature>
<feature type="region of interest" description="Disordered" evidence="1">
    <location>
        <begin position="158"/>
        <end position="262"/>
    </location>
</feature>
<reference evidence="2" key="1">
    <citation type="submission" date="2020-05" db="EMBL/GenBank/DDBJ databases">
        <authorList>
            <person name="Chiriac C."/>
            <person name="Salcher M."/>
            <person name="Ghai R."/>
            <person name="Kavagutti S V."/>
        </authorList>
    </citation>
    <scope>NUCLEOTIDE SEQUENCE</scope>
</reference>
<evidence type="ECO:0000313" key="2">
    <source>
        <dbReference type="EMBL" id="CAB4919917.1"/>
    </source>
</evidence>
<feature type="region of interest" description="Disordered" evidence="1">
    <location>
        <begin position="20"/>
        <end position="57"/>
    </location>
</feature>
<protein>
    <submittedName>
        <fullName evidence="2">Unannotated protein</fullName>
    </submittedName>
</protein>
<feature type="compositionally biased region" description="Basic residues" evidence="1">
    <location>
        <begin position="242"/>
        <end position="256"/>
    </location>
</feature>